<comment type="similarity">
    <text evidence="5">Belongs to the PRA1 family.</text>
</comment>
<dbReference type="PANTHER" id="PTHR19317:SF0">
    <property type="entry name" value="PRENYLATED RAB ACCEPTOR PROTEIN 1"/>
    <property type="match status" value="1"/>
</dbReference>
<feature type="region of interest" description="Disordered" evidence="6">
    <location>
        <begin position="235"/>
        <end position="255"/>
    </location>
</feature>
<evidence type="ECO:0000256" key="5">
    <source>
        <dbReference type="RuleBase" id="RU363107"/>
    </source>
</evidence>
<evidence type="ECO:0000313" key="7">
    <source>
        <dbReference type="EMBL" id="KAL3827586.1"/>
    </source>
</evidence>
<keyword evidence="8" id="KW-1185">Reference proteome</keyword>
<sequence length="265" mass="29486">MEEASPIRRRLLAEPGNVELSSSVSISNDSSACIDDSKKRRNMHFQLGPLTVSGAAIDRVMARIVSFTSKLSMDTLRPLPIFMGMTGPSIWFTADAFSSPISLNCQTNKSSLERVMSRLTRNLNYFSTNYAFVAVCTILIVALMHPGMLLYVGITWATWWLHLVIIREDVRLVIMDRDLNDVFTPKRRSWILTAWTMWVAAAKCFKPSIKGVAISGALVFIHALMRDSSKLAGDRVRSGSRSMTSLPSSHSDDGSEVFVECEESV</sequence>
<gene>
    <name evidence="7" type="ORF">ACHAXA_002083</name>
</gene>
<accession>A0ABD3SSJ5</accession>
<keyword evidence="3 5" id="KW-1133">Transmembrane helix</keyword>
<organism evidence="7 8">
    <name type="scientific">Cyclostephanos tholiformis</name>
    <dbReference type="NCBI Taxonomy" id="382380"/>
    <lineage>
        <taxon>Eukaryota</taxon>
        <taxon>Sar</taxon>
        <taxon>Stramenopiles</taxon>
        <taxon>Ochrophyta</taxon>
        <taxon>Bacillariophyta</taxon>
        <taxon>Coscinodiscophyceae</taxon>
        <taxon>Thalassiosirophycidae</taxon>
        <taxon>Stephanodiscales</taxon>
        <taxon>Stephanodiscaceae</taxon>
        <taxon>Cyclostephanos</taxon>
    </lineage>
</organism>
<evidence type="ECO:0000256" key="1">
    <source>
        <dbReference type="ARBA" id="ARBA00004141"/>
    </source>
</evidence>
<evidence type="ECO:0000256" key="6">
    <source>
        <dbReference type="SAM" id="MobiDB-lite"/>
    </source>
</evidence>
<name>A0ABD3SSJ5_9STRA</name>
<evidence type="ECO:0000256" key="4">
    <source>
        <dbReference type="ARBA" id="ARBA00023136"/>
    </source>
</evidence>
<proteinExistence type="inferred from homology"/>
<dbReference type="Proteomes" id="UP001530377">
    <property type="component" value="Unassembled WGS sequence"/>
</dbReference>
<feature type="compositionally biased region" description="Polar residues" evidence="6">
    <location>
        <begin position="239"/>
        <end position="249"/>
    </location>
</feature>
<dbReference type="EMBL" id="JALLPB020000002">
    <property type="protein sequence ID" value="KAL3827586.1"/>
    <property type="molecule type" value="Genomic_DNA"/>
</dbReference>
<dbReference type="AlphaFoldDB" id="A0ABD3SSJ5"/>
<comment type="subcellular location">
    <subcellularLocation>
        <location evidence="1 5">Membrane</location>
        <topology evidence="1 5">Multi-pass membrane protein</topology>
    </subcellularLocation>
</comment>
<keyword evidence="4 5" id="KW-0472">Membrane</keyword>
<protein>
    <recommendedName>
        <fullName evidence="5">PRA1 family protein</fullName>
    </recommendedName>
</protein>
<keyword evidence="2 5" id="KW-0812">Transmembrane</keyword>
<feature type="transmembrane region" description="Helical" evidence="5">
    <location>
        <begin position="123"/>
        <end position="142"/>
    </location>
</feature>
<evidence type="ECO:0000256" key="2">
    <source>
        <dbReference type="ARBA" id="ARBA00022692"/>
    </source>
</evidence>
<dbReference type="InterPro" id="IPR004895">
    <property type="entry name" value="Prenylated_rab_accept_PRA1"/>
</dbReference>
<dbReference type="Pfam" id="PF03208">
    <property type="entry name" value="PRA1"/>
    <property type="match status" value="1"/>
</dbReference>
<evidence type="ECO:0000313" key="8">
    <source>
        <dbReference type="Proteomes" id="UP001530377"/>
    </source>
</evidence>
<reference evidence="7 8" key="1">
    <citation type="submission" date="2024-10" db="EMBL/GenBank/DDBJ databases">
        <title>Updated reference genomes for cyclostephanoid diatoms.</title>
        <authorList>
            <person name="Roberts W.R."/>
            <person name="Alverson A.J."/>
        </authorList>
    </citation>
    <scope>NUCLEOTIDE SEQUENCE [LARGE SCALE GENOMIC DNA]</scope>
    <source>
        <strain evidence="7 8">AJA228-03</strain>
    </source>
</reference>
<evidence type="ECO:0000256" key="3">
    <source>
        <dbReference type="ARBA" id="ARBA00022989"/>
    </source>
</evidence>
<feature type="transmembrane region" description="Helical" evidence="5">
    <location>
        <begin position="148"/>
        <end position="166"/>
    </location>
</feature>
<dbReference type="PANTHER" id="PTHR19317">
    <property type="entry name" value="PRENYLATED RAB ACCEPTOR 1-RELATED"/>
    <property type="match status" value="1"/>
</dbReference>
<comment type="caution">
    <text evidence="7">The sequence shown here is derived from an EMBL/GenBank/DDBJ whole genome shotgun (WGS) entry which is preliminary data.</text>
</comment>
<dbReference type="GO" id="GO:0016020">
    <property type="term" value="C:membrane"/>
    <property type="evidence" value="ECO:0007669"/>
    <property type="project" value="UniProtKB-SubCell"/>
</dbReference>